<dbReference type="Pfam" id="PF01855">
    <property type="entry name" value="POR_N"/>
    <property type="match status" value="1"/>
</dbReference>
<dbReference type="InterPro" id="IPR002869">
    <property type="entry name" value="Pyrv_flavodox_OxRed_cen"/>
</dbReference>
<dbReference type="RefSeq" id="WP_317491610.1">
    <property type="nucleotide sequence ID" value="NZ_CP136051.1"/>
</dbReference>
<evidence type="ECO:0000313" key="10">
    <source>
        <dbReference type="EMBL" id="WOK08983.1"/>
    </source>
</evidence>
<dbReference type="SUPFAM" id="SSF52518">
    <property type="entry name" value="Thiamin diphosphate-binding fold (THDP-binding)"/>
    <property type="match status" value="2"/>
</dbReference>
<dbReference type="EMBL" id="CP136051">
    <property type="protein sequence ID" value="WOK08983.1"/>
    <property type="molecule type" value="Genomic_DNA"/>
</dbReference>
<dbReference type="SUPFAM" id="SSF53323">
    <property type="entry name" value="Pyruvate-ferredoxin oxidoreductase, PFOR, domain III"/>
    <property type="match status" value="1"/>
</dbReference>
<dbReference type="InterPro" id="IPR019752">
    <property type="entry name" value="Pyrv/ketoisovalerate_OxRed_cat"/>
</dbReference>
<dbReference type="Gene3D" id="3.40.50.920">
    <property type="match status" value="1"/>
</dbReference>
<dbReference type="Gene3D" id="4.10.780.10">
    <property type="entry name" value="Pyruvate-flavodoxin oxidoreductase, EKR domain"/>
    <property type="match status" value="1"/>
</dbReference>
<keyword evidence="11" id="KW-1185">Reference proteome</keyword>
<evidence type="ECO:0000256" key="5">
    <source>
        <dbReference type="ARBA" id="ARBA00022982"/>
    </source>
</evidence>
<dbReference type="CDD" id="cd07034">
    <property type="entry name" value="TPP_PYR_PFOR_IOR-alpha_like"/>
    <property type="match status" value="1"/>
</dbReference>
<dbReference type="InterPro" id="IPR050722">
    <property type="entry name" value="Pyruvate:ferred/Flavod_OxRd"/>
</dbReference>
<dbReference type="InterPro" id="IPR002880">
    <property type="entry name" value="Pyrv_Fd/Flavodoxin_OxRdtase_N"/>
</dbReference>
<evidence type="ECO:0000256" key="2">
    <source>
        <dbReference type="ARBA" id="ARBA00022448"/>
    </source>
</evidence>
<dbReference type="PANTHER" id="PTHR32154">
    <property type="entry name" value="PYRUVATE-FLAVODOXIN OXIDOREDUCTASE-RELATED"/>
    <property type="match status" value="1"/>
</dbReference>
<feature type="domain" description="Pyruvate-flavodoxin oxidoreductase EKR" evidence="9">
    <location>
        <begin position="620"/>
        <end position="682"/>
    </location>
</feature>
<evidence type="ECO:0000256" key="4">
    <source>
        <dbReference type="ARBA" id="ARBA00022723"/>
    </source>
</evidence>
<evidence type="ECO:0000256" key="8">
    <source>
        <dbReference type="ARBA" id="ARBA00023014"/>
    </source>
</evidence>
<proteinExistence type="inferred from homology"/>
<evidence type="ECO:0000256" key="7">
    <source>
        <dbReference type="ARBA" id="ARBA00023004"/>
    </source>
</evidence>
<name>A0ABZ0IVA7_9BACT</name>
<protein>
    <submittedName>
        <fullName evidence="10">Pyruvate:ferredoxin (Flavodoxin) oxidoreductase</fullName>
    </submittedName>
</protein>
<evidence type="ECO:0000256" key="3">
    <source>
        <dbReference type="ARBA" id="ARBA00022485"/>
    </source>
</evidence>
<dbReference type="NCBIfam" id="TIGR02176">
    <property type="entry name" value="pyruv_ox_red"/>
    <property type="match status" value="1"/>
</dbReference>
<keyword evidence="4" id="KW-0479">Metal-binding</keyword>
<keyword evidence="6" id="KW-0560">Oxidoreductase</keyword>
<reference evidence="10 11" key="1">
    <citation type="journal article" date="2023" name="Microbiol. Resour. Announc.">
        <title>Complete Genome Sequence of Imperialibacter roseus strain P4T.</title>
        <authorList>
            <person name="Tizabi D.R."/>
            <person name="Bachvaroff T."/>
            <person name="Hill R.T."/>
        </authorList>
    </citation>
    <scope>NUCLEOTIDE SEQUENCE [LARGE SCALE GENOMIC DNA]</scope>
    <source>
        <strain evidence="10 11">P4T</strain>
    </source>
</reference>
<evidence type="ECO:0000313" key="11">
    <source>
        <dbReference type="Proteomes" id="UP001302349"/>
    </source>
</evidence>
<dbReference type="Pfam" id="PF10371">
    <property type="entry name" value="EKR"/>
    <property type="match status" value="1"/>
</dbReference>
<dbReference type="Gene3D" id="3.40.50.970">
    <property type="match status" value="2"/>
</dbReference>
<keyword evidence="7" id="KW-0408">Iron</keyword>
<keyword evidence="8" id="KW-0411">Iron-sulfur</keyword>
<dbReference type="InterPro" id="IPR029061">
    <property type="entry name" value="THDP-binding"/>
</dbReference>
<keyword evidence="3" id="KW-0004">4Fe-4S</keyword>
<dbReference type="InterPro" id="IPR011766">
    <property type="entry name" value="TPP_enzyme_TPP-bd"/>
</dbReference>
<dbReference type="SUPFAM" id="SSF52922">
    <property type="entry name" value="TK C-terminal domain-like"/>
    <property type="match status" value="1"/>
</dbReference>
<dbReference type="InterPro" id="IPR011895">
    <property type="entry name" value="Pyrv_flavodox_OxRed"/>
</dbReference>
<dbReference type="Proteomes" id="UP001302349">
    <property type="component" value="Chromosome"/>
</dbReference>
<gene>
    <name evidence="10" type="primary">nifJ</name>
    <name evidence="10" type="ORF">RT717_10090</name>
</gene>
<accession>A0ABZ0IVA7</accession>
<dbReference type="Pfam" id="PF02775">
    <property type="entry name" value="TPP_enzyme_C"/>
    <property type="match status" value="1"/>
</dbReference>
<comment type="similarity">
    <text evidence="1">Belongs to the pyruvate:ferredoxin/flavodoxin oxidoreductase family.</text>
</comment>
<dbReference type="Pfam" id="PF01558">
    <property type="entry name" value="POR"/>
    <property type="match status" value="1"/>
</dbReference>
<organism evidence="10 11">
    <name type="scientific">Imperialibacter roseus</name>
    <dbReference type="NCBI Taxonomy" id="1324217"/>
    <lineage>
        <taxon>Bacteria</taxon>
        <taxon>Pseudomonadati</taxon>
        <taxon>Bacteroidota</taxon>
        <taxon>Cytophagia</taxon>
        <taxon>Cytophagales</taxon>
        <taxon>Flammeovirgaceae</taxon>
        <taxon>Imperialibacter</taxon>
    </lineage>
</organism>
<dbReference type="InterPro" id="IPR009014">
    <property type="entry name" value="Transketo_C/PFOR_II"/>
</dbReference>
<dbReference type="SMART" id="SM00890">
    <property type="entry name" value="EKR"/>
    <property type="match status" value="1"/>
</dbReference>
<dbReference type="InterPro" id="IPR033412">
    <property type="entry name" value="PFOR_II"/>
</dbReference>
<dbReference type="Gene3D" id="3.40.920.10">
    <property type="entry name" value="Pyruvate-ferredoxin oxidoreductase, PFOR, domain III"/>
    <property type="match status" value="1"/>
</dbReference>
<evidence type="ECO:0000256" key="6">
    <source>
        <dbReference type="ARBA" id="ARBA00023002"/>
    </source>
</evidence>
<dbReference type="Pfam" id="PF17147">
    <property type="entry name" value="PFOR_II"/>
    <property type="match status" value="1"/>
</dbReference>
<keyword evidence="2" id="KW-0813">Transport</keyword>
<sequence>MQSSKYINIDGNTAVANVAYAFSEVAAIYPITPSSDMGERADSWSAEGRKNLFGQKVDVTQMQSEGGAAGAIHGALSAGAMATTFTASQGLMLMLPNMFKMAGEMLPVVFHVSARSLAYQALSIFGDHSDVMAVRGTGFAMLASSNVQEAQDLAAIAHLSTLESKIPFLHFFDGFRTSHSIQKIIPIDYDDLLSMVDMKYVEEFRALALRPESPVCKVGAQNPDVYFQGRETVNKYYDACPGIVQKYMDMFAKKTGRQYKLYEYIGAPDAENILISIGSSSETIEETINYLTKKGEKVGLLKLRLFRPFSVADFVKEIPKTVKRIAVLDRTKEAGSVGEPLYLDVVAAMSNERPGVRIIGGRYGLSSKEFTPSMVKAVYDHLKNDGWHNFTIGINDDVTNKSITVKEEIDAELPGVVRCKFWGYGSDGTVSANKNAIKIIGDSTDMFVQGYFQYDSNKSGGWTISHLRFGKEKIQSEYLLNKVDFVALHRSQYIGKYDILEGIAKGGTFLINSSQKPENIFRLFTKEMQDTIREKKIKVYAIDASKIAKSVGLGGKISAVMQTAFFKVSGVMPEKEAIDLIKKFVEKQFARKGPEIIEMNWRAIDESAAAVVPVPIPAEEEKHAEISTVVPEGSGWFADHIIDPILRLKGDSIPVSAMPLNGVMPTGTKKLEFKGVPGNPAIWIDKLPFVAEPNIAAPYMEYPPSCSGCGEVPYIHLVTQLYGDRMIIANATGCTSIYGGTFPTTPYTKDKNGKGPAWANSLFEDNAEFGLGMRLAVDANRRQLKANAEELLASQISPGLKAALQKALTLFNEVTNEAKDHADEVKKLLSVEKETSERSTILNKTIELQDYFVDKSVWIFGGDGWAYDIGFGGLDHVMASNRNVNILVLDTEVYSNTGGQASKSTPRGAVAKFASDGKKLSKKNLGLMMATYGNAYVASINMGVDREKAALAMVEAEKHNGPSIVIAYSPCIAHGYDMRLTKKQSEKASKCGYWPMYRFNPDPRKEGESPFTWDGVEIDTKFSDYVAEEMRYKTLNLTNPEESVRLEELAVKDNVRRFRDIQQLSEF</sequence>
<keyword evidence="5" id="KW-0249">Electron transport</keyword>
<dbReference type="InterPro" id="IPR019456">
    <property type="entry name" value="Pyrv-flavodox_OxRtase_EKR"/>
</dbReference>
<dbReference type="InterPro" id="IPR037112">
    <property type="entry name" value="Pyrv-flavodox_OxR_EKR_sf"/>
</dbReference>
<evidence type="ECO:0000259" key="9">
    <source>
        <dbReference type="SMART" id="SM00890"/>
    </source>
</evidence>
<keyword evidence="10" id="KW-0670">Pyruvate</keyword>
<evidence type="ECO:0000256" key="1">
    <source>
        <dbReference type="ARBA" id="ARBA00009032"/>
    </source>
</evidence>
<dbReference type="PANTHER" id="PTHR32154:SF0">
    <property type="entry name" value="PYRUVATE-FLAVODOXIN OXIDOREDUCTASE-RELATED"/>
    <property type="match status" value="1"/>
</dbReference>